<name>A0A8S3ZZS9_9EUPU</name>
<feature type="non-terminal residue" evidence="3">
    <location>
        <position position="607"/>
    </location>
</feature>
<feature type="compositionally biased region" description="Polar residues" evidence="2">
    <location>
        <begin position="366"/>
        <end position="376"/>
    </location>
</feature>
<protein>
    <submittedName>
        <fullName evidence="3">Uncharacterized protein</fullName>
    </submittedName>
</protein>
<feature type="region of interest" description="Disordered" evidence="2">
    <location>
        <begin position="225"/>
        <end position="294"/>
    </location>
</feature>
<accession>A0A8S3ZZS9</accession>
<feature type="compositionally biased region" description="Polar residues" evidence="2">
    <location>
        <begin position="144"/>
        <end position="159"/>
    </location>
</feature>
<evidence type="ECO:0000313" key="4">
    <source>
        <dbReference type="Proteomes" id="UP000678393"/>
    </source>
</evidence>
<dbReference type="Proteomes" id="UP000678393">
    <property type="component" value="Unassembled WGS sequence"/>
</dbReference>
<feature type="compositionally biased region" description="Acidic residues" evidence="2">
    <location>
        <begin position="1"/>
        <end position="11"/>
    </location>
</feature>
<evidence type="ECO:0000313" key="3">
    <source>
        <dbReference type="EMBL" id="CAG5133708.1"/>
    </source>
</evidence>
<dbReference type="InterPro" id="IPR028236">
    <property type="entry name" value="CPLANE1"/>
</dbReference>
<dbReference type="OrthoDB" id="10688532at2759"/>
<feature type="region of interest" description="Disordered" evidence="2">
    <location>
        <begin position="352"/>
        <end position="386"/>
    </location>
</feature>
<evidence type="ECO:0000256" key="1">
    <source>
        <dbReference type="SAM" id="Coils"/>
    </source>
</evidence>
<comment type="caution">
    <text evidence="3">The sequence shown here is derived from an EMBL/GenBank/DDBJ whole genome shotgun (WGS) entry which is preliminary data.</text>
</comment>
<feature type="non-terminal residue" evidence="3">
    <location>
        <position position="1"/>
    </location>
</feature>
<dbReference type="AlphaFoldDB" id="A0A8S3ZZS9"/>
<proteinExistence type="predicted"/>
<dbReference type="PANTHER" id="PTHR14492">
    <property type="entry name" value="JBTS17"/>
    <property type="match status" value="1"/>
</dbReference>
<reference evidence="3" key="1">
    <citation type="submission" date="2021-04" db="EMBL/GenBank/DDBJ databases">
        <authorList>
            <consortium name="Molecular Ecology Group"/>
        </authorList>
    </citation>
    <scope>NUCLEOTIDE SEQUENCE</scope>
</reference>
<keyword evidence="4" id="KW-1185">Reference proteome</keyword>
<feature type="compositionally biased region" description="Polar residues" evidence="2">
    <location>
        <begin position="256"/>
        <end position="265"/>
    </location>
</feature>
<feature type="coiled-coil region" evidence="1">
    <location>
        <begin position="554"/>
        <end position="581"/>
    </location>
</feature>
<dbReference type="EMBL" id="CAJHNH020006423">
    <property type="protein sequence ID" value="CAG5133708.1"/>
    <property type="molecule type" value="Genomic_DNA"/>
</dbReference>
<keyword evidence="1" id="KW-0175">Coiled coil</keyword>
<feature type="compositionally biased region" description="Basic and acidic residues" evidence="2">
    <location>
        <begin position="241"/>
        <end position="254"/>
    </location>
</feature>
<evidence type="ECO:0000256" key="2">
    <source>
        <dbReference type="SAM" id="MobiDB-lite"/>
    </source>
</evidence>
<dbReference type="PANTHER" id="PTHR14492:SF4">
    <property type="entry name" value="CILIOGENESIS AND PLANAR POLARITY EFFECTOR 1"/>
    <property type="match status" value="1"/>
</dbReference>
<feature type="region of interest" description="Disordered" evidence="2">
    <location>
        <begin position="128"/>
        <end position="166"/>
    </location>
</feature>
<organism evidence="3 4">
    <name type="scientific">Candidula unifasciata</name>
    <dbReference type="NCBI Taxonomy" id="100452"/>
    <lineage>
        <taxon>Eukaryota</taxon>
        <taxon>Metazoa</taxon>
        <taxon>Spiralia</taxon>
        <taxon>Lophotrochozoa</taxon>
        <taxon>Mollusca</taxon>
        <taxon>Gastropoda</taxon>
        <taxon>Heterobranchia</taxon>
        <taxon>Euthyneura</taxon>
        <taxon>Panpulmonata</taxon>
        <taxon>Eupulmonata</taxon>
        <taxon>Stylommatophora</taxon>
        <taxon>Helicina</taxon>
        <taxon>Helicoidea</taxon>
        <taxon>Geomitridae</taxon>
        <taxon>Candidula</taxon>
    </lineage>
</organism>
<sequence length="607" mass="67461">YESEPVLDDLDSFAGSEAQASPDISRRKQSLTEFTSSFWRSEENLYPGTGRKDPGKPSFSLIVSFGKKYTVLQQMVEWLELWGSQFHSLGVPGGEKILDITPKIKIHIPAQLIVLALWLLEHKYSPSSTANHGREKSPHGRPSARQNQSSLQFQTSDSAKSLEEVTRSQNAQVLGLSVPPATQEQDEIIHAYTNILDEHEESSSIDVSSLASDELDGNLKTTLNLIRSDDTGGPGLNPPQPKDRGTLAKQHHADAASQNHRNTHSQTDKNSNHPKRQPASDGHPNPVRREDLGGDIASQLQGVIRDELRRIMEAQHYSVLAMMGALDHKPSSDVMTLAVSQTSPPVGQSFVQKQATFQKQSEQHSPHSQMSSTQKNLGRKKEREMVEVESVAETPSHSVTTSRHQHLSQSEHLGAVMENVFLRYPGNAKALNGFKMSLMILCYLWYSVHIVGNCLVSHLCFVIAEGLLMCATCTWVHPISHQNYFTPTTQQFVPPPSTQPLFSYLVPPPQTFPQPRDEQPVPLLSVSAGENPLSGFPLLRILSPGSSFVSSGAALDKMKQKEKIEETRQKLLRQFQEQVLQDKESANQQIQAHQMLRLDTPDELVSQ</sequence>
<gene>
    <name evidence="3" type="ORF">CUNI_LOCUS19266</name>
</gene>
<feature type="region of interest" description="Disordered" evidence="2">
    <location>
        <begin position="1"/>
        <end position="28"/>
    </location>
</feature>